<reference evidence="3 4" key="1">
    <citation type="submission" date="2016-10" db="EMBL/GenBank/DDBJ databases">
        <authorList>
            <person name="de Groot N.N."/>
        </authorList>
    </citation>
    <scope>NUCLEOTIDE SEQUENCE [LARGE SCALE GENOMIC DNA]</scope>
    <source>
        <strain evidence="3 4">IPL20</strain>
    </source>
</reference>
<dbReference type="SUPFAM" id="SSF53756">
    <property type="entry name" value="UDP-Glycosyltransferase/glycogen phosphorylase"/>
    <property type="match status" value="1"/>
</dbReference>
<evidence type="ECO:0000256" key="1">
    <source>
        <dbReference type="ARBA" id="ARBA00022679"/>
    </source>
</evidence>
<organism evidence="3 4">
    <name type="scientific">Devosia crocina</name>
    <dbReference type="NCBI Taxonomy" id="429728"/>
    <lineage>
        <taxon>Bacteria</taxon>
        <taxon>Pseudomonadati</taxon>
        <taxon>Pseudomonadota</taxon>
        <taxon>Alphaproteobacteria</taxon>
        <taxon>Hyphomicrobiales</taxon>
        <taxon>Devosiaceae</taxon>
        <taxon>Devosia</taxon>
    </lineage>
</organism>
<dbReference type="Proteomes" id="UP000199074">
    <property type="component" value="Unassembled WGS sequence"/>
</dbReference>
<dbReference type="InterPro" id="IPR027054">
    <property type="entry name" value="ALG2"/>
</dbReference>
<dbReference type="GO" id="GO:0012505">
    <property type="term" value="C:endomembrane system"/>
    <property type="evidence" value="ECO:0007669"/>
    <property type="project" value="TreeGrafter"/>
</dbReference>
<dbReference type="GO" id="GO:0004378">
    <property type="term" value="F:GDP-Man:Man(1)GlcNAc(2)-PP-Dol alpha-1,3-mannosyltransferase activity"/>
    <property type="evidence" value="ECO:0007669"/>
    <property type="project" value="InterPro"/>
</dbReference>
<dbReference type="RefSeq" id="WP_092419418.1">
    <property type="nucleotide sequence ID" value="NZ_FPCK01000001.1"/>
</dbReference>
<dbReference type="EMBL" id="FPCK01000001">
    <property type="protein sequence ID" value="SFV26718.1"/>
    <property type="molecule type" value="Genomic_DNA"/>
</dbReference>
<evidence type="ECO:0000259" key="2">
    <source>
        <dbReference type="Pfam" id="PF00534"/>
    </source>
</evidence>
<keyword evidence="4" id="KW-1185">Reference proteome</keyword>
<dbReference type="OrthoDB" id="7929921at2"/>
<dbReference type="Pfam" id="PF00534">
    <property type="entry name" value="Glycos_transf_1"/>
    <property type="match status" value="1"/>
</dbReference>
<gene>
    <name evidence="3" type="ORF">SAMN05216456_0091</name>
</gene>
<dbReference type="InterPro" id="IPR001296">
    <property type="entry name" value="Glyco_trans_1"/>
</dbReference>
<dbReference type="AlphaFoldDB" id="A0A1I7MWI9"/>
<proteinExistence type="predicted"/>
<feature type="domain" description="Glycosyl transferase family 1" evidence="2">
    <location>
        <begin position="202"/>
        <end position="350"/>
    </location>
</feature>
<keyword evidence="1 3" id="KW-0808">Transferase</keyword>
<dbReference type="PANTHER" id="PTHR45918:SF1">
    <property type="entry name" value="ALPHA-1,3_1,6-MANNOSYLTRANSFERASE ALG2"/>
    <property type="match status" value="1"/>
</dbReference>
<name>A0A1I7MWI9_9HYPH</name>
<dbReference type="PANTHER" id="PTHR45918">
    <property type="entry name" value="ALPHA-1,3/1,6-MANNOSYLTRANSFERASE ALG2"/>
    <property type="match status" value="1"/>
</dbReference>
<accession>A0A1I7MWI9</accession>
<dbReference type="STRING" id="429728.SAMN05216456_0091"/>
<evidence type="ECO:0000313" key="4">
    <source>
        <dbReference type="Proteomes" id="UP000199074"/>
    </source>
</evidence>
<sequence>MTLEGTKPRVQIYHDYFAIRGGGERLALDLAQALSAELIYGYRTEESYEDSAFPPRHKDLRMGQLKRIVGAASVALAPAFAAQQGYALGAEARVFSGVAAPFAAPAADKAGVNIFYCHTPPRFLYDQKDFFRERSRGVKRIGLDVVGPVFRRAYEHAVGRMHVIVANSENIRSRIRRHLRRDSVVVYPPVDTHGFRWEPAQGYYLSTARLTPLKRIATIIDAFRAMPDQKLVIASGGDDETRLKARAEGAGNITFVGWTSDDELRALIAGAIATIYIPIEEDFGMSPVESMAAGKPVIGVAEGGVLETVQPGETGLLLPASPGVSDLIKAVKALPAERALGMRQACEARAAEFGAAKFADSMRAIVSQAIEDRALQV</sequence>
<evidence type="ECO:0000313" key="3">
    <source>
        <dbReference type="EMBL" id="SFV26718.1"/>
    </source>
</evidence>
<dbReference type="Gene3D" id="3.40.50.2000">
    <property type="entry name" value="Glycogen Phosphorylase B"/>
    <property type="match status" value="2"/>
</dbReference>
<protein>
    <submittedName>
        <fullName evidence="3">Glycosyltransferase involved in cell wall bisynthesis</fullName>
    </submittedName>
</protein>